<dbReference type="InterPro" id="IPR013785">
    <property type="entry name" value="Aldolase_TIM"/>
</dbReference>
<accession>A0A545TNA2</accession>
<dbReference type="AlphaFoldDB" id="A0A545TNA2"/>
<dbReference type="PANTHER" id="PTHR32332:SF20">
    <property type="entry name" value="2-NITROPROPANE DIOXYGENASE-LIKE PROTEIN"/>
    <property type="match status" value="1"/>
</dbReference>
<dbReference type="SUPFAM" id="SSF51412">
    <property type="entry name" value="Inosine monophosphate dehydrogenase (IMPDH)"/>
    <property type="match status" value="1"/>
</dbReference>
<dbReference type="EMBL" id="VHSH01000006">
    <property type="protein sequence ID" value="TQV78631.1"/>
    <property type="molecule type" value="Genomic_DNA"/>
</dbReference>
<keyword evidence="5" id="KW-1185">Reference proteome</keyword>
<organism evidence="4 5">
    <name type="scientific">Denitrobaculum tricleocarpae</name>
    <dbReference type="NCBI Taxonomy" id="2591009"/>
    <lineage>
        <taxon>Bacteria</taxon>
        <taxon>Pseudomonadati</taxon>
        <taxon>Pseudomonadota</taxon>
        <taxon>Alphaproteobacteria</taxon>
        <taxon>Rhodospirillales</taxon>
        <taxon>Rhodospirillaceae</taxon>
        <taxon>Denitrobaculum</taxon>
    </lineage>
</organism>
<evidence type="ECO:0000313" key="5">
    <source>
        <dbReference type="Proteomes" id="UP000315252"/>
    </source>
</evidence>
<dbReference type="RefSeq" id="WP_142897963.1">
    <property type="nucleotide sequence ID" value="NZ_ML660057.1"/>
</dbReference>
<dbReference type="PANTHER" id="PTHR32332">
    <property type="entry name" value="2-NITROPROPANE DIOXYGENASE"/>
    <property type="match status" value="1"/>
</dbReference>
<evidence type="ECO:0000313" key="4">
    <source>
        <dbReference type="EMBL" id="TQV78631.1"/>
    </source>
</evidence>
<reference evidence="4 5" key="1">
    <citation type="submission" date="2019-06" db="EMBL/GenBank/DDBJ databases">
        <title>Whole genome sequence for Rhodospirillaceae sp. R148.</title>
        <authorList>
            <person name="Wang G."/>
        </authorList>
    </citation>
    <scope>NUCLEOTIDE SEQUENCE [LARGE SCALE GENOMIC DNA]</scope>
    <source>
        <strain evidence="4 5">R148</strain>
    </source>
</reference>
<feature type="domain" description="Glutamate synthase" evidence="2">
    <location>
        <begin position="247"/>
        <end position="311"/>
    </location>
</feature>
<evidence type="ECO:0000259" key="3">
    <source>
        <dbReference type="Pfam" id="PF21607"/>
    </source>
</evidence>
<comment type="similarity">
    <text evidence="1">Belongs to the glutamate synthase family.</text>
</comment>
<dbReference type="OrthoDB" id="9808564at2"/>
<dbReference type="Pfam" id="PF21607">
    <property type="entry name" value="FabD_helical_ins"/>
    <property type="match status" value="1"/>
</dbReference>
<evidence type="ECO:0000256" key="1">
    <source>
        <dbReference type="ARBA" id="ARBA00009716"/>
    </source>
</evidence>
<evidence type="ECO:0000259" key="2">
    <source>
        <dbReference type="Pfam" id="PF01645"/>
    </source>
</evidence>
<dbReference type="InterPro" id="IPR002932">
    <property type="entry name" value="Glu_synthdom"/>
</dbReference>
<dbReference type="InterPro" id="IPR049489">
    <property type="entry name" value="FabD-like_helical_ins"/>
</dbReference>
<dbReference type="GO" id="GO:0015930">
    <property type="term" value="F:glutamate synthase activity"/>
    <property type="evidence" value="ECO:0007669"/>
    <property type="project" value="InterPro"/>
</dbReference>
<dbReference type="Pfam" id="PF01645">
    <property type="entry name" value="Glu_synthase"/>
    <property type="match status" value="1"/>
</dbReference>
<dbReference type="InterPro" id="IPR014179">
    <property type="entry name" value="PfaD-like_TIM-barrel"/>
</dbReference>
<gene>
    <name evidence="4" type="ORF">FKG95_18970</name>
</gene>
<name>A0A545TNA2_9PROT</name>
<sequence length="506" mass="55556">MVTTYGEHDVEEAMSHFRLEMDAGISLVGVLPGIYPEWLGSRRFTDSCGCRFPYVVGEMARGISSVQMVVASVRAGFVAFFGSGGLRPHIVADAIDEITQAVGSDTAWGANLIHSPDRPDRESAMVDLFLRKGVRRVSASAFMGLSKDLVRYAAKGLSRDANGNVVRQNHVFAKISRAEVAEPFMRPPPAGLLRELVAAGEISHEEAEIQATLPVAEFVTVESDSGGHTDNRPLASLFPVIADLRERIVQKHNYRRPIQLGAAGGLGTPAGVASAFGLGADYVLVGSANQSAVESGLSEVGRAMLCEAGIADVTMAPASDMFELGVKVQVLKRGTMFAVKAQRLYDLFRRHETIDAFSSKDREWLEKQVLREGFETAWSKIVEYRRKSDPTFAVATDKTPRQKMAQVFRYFLFMGSQWAREGIEDRRADFQIWCGPAMGAFNDWVQDSFLEPAENRTVEQIGLNLLEGAAHVTRAQQLGNLGMRVPQHLWAYRPQPLCLGYAASVQ</sequence>
<dbReference type="Proteomes" id="UP000315252">
    <property type="component" value="Unassembled WGS sequence"/>
</dbReference>
<dbReference type="NCBIfam" id="TIGR02814">
    <property type="entry name" value="pfaD_fam"/>
    <property type="match status" value="1"/>
</dbReference>
<comment type="caution">
    <text evidence="4">The sequence shown here is derived from an EMBL/GenBank/DDBJ whole genome shotgun (WGS) entry which is preliminary data.</text>
</comment>
<proteinExistence type="inferred from homology"/>
<protein>
    <submittedName>
        <fullName evidence="4">PfaD family polyunsaturated fatty acid/polyketide biosynthesis protein</fullName>
    </submittedName>
</protein>
<dbReference type="GO" id="GO:0006537">
    <property type="term" value="P:glutamate biosynthetic process"/>
    <property type="evidence" value="ECO:0007669"/>
    <property type="project" value="InterPro"/>
</dbReference>
<feature type="domain" description="[Acyl-carrier-protein] S-malonyltransferase-like inserted helical" evidence="3">
    <location>
        <begin position="351"/>
        <end position="430"/>
    </location>
</feature>
<dbReference type="Gene3D" id="3.20.20.70">
    <property type="entry name" value="Aldolase class I"/>
    <property type="match status" value="1"/>
</dbReference>